<name>D7TIQ0_VITVI</name>
<keyword evidence="1" id="KW-0812">Transmembrane</keyword>
<feature type="transmembrane region" description="Helical" evidence="1">
    <location>
        <begin position="32"/>
        <end position="50"/>
    </location>
</feature>
<dbReference type="HOGENOM" id="CLU_3091234_0_0_1"/>
<evidence type="ECO:0000313" key="3">
    <source>
        <dbReference type="Proteomes" id="UP000009183"/>
    </source>
</evidence>
<keyword evidence="1" id="KW-1133">Transmembrane helix</keyword>
<protein>
    <submittedName>
        <fullName evidence="2">Uncharacterized protein</fullName>
    </submittedName>
</protein>
<evidence type="ECO:0000256" key="1">
    <source>
        <dbReference type="SAM" id="Phobius"/>
    </source>
</evidence>
<accession>D7TIQ0</accession>
<proteinExistence type="predicted"/>
<dbReference type="PaxDb" id="29760-VIT_08s0007g05190.t01"/>
<dbReference type="Proteomes" id="UP000009183">
    <property type="component" value="Chromosome 8"/>
</dbReference>
<sequence>MKFKTLYGYACQTYPQFEAASPKNSIISHNKMFVLLNMFNLTYIFLNYVISD</sequence>
<reference evidence="3" key="1">
    <citation type="journal article" date="2007" name="Nature">
        <title>The grapevine genome sequence suggests ancestral hexaploidization in major angiosperm phyla.</title>
        <authorList>
            <consortium name="The French-Italian Public Consortium for Grapevine Genome Characterization."/>
            <person name="Jaillon O."/>
            <person name="Aury J.-M."/>
            <person name="Noel B."/>
            <person name="Policriti A."/>
            <person name="Clepet C."/>
            <person name="Casagrande A."/>
            <person name="Choisne N."/>
            <person name="Aubourg S."/>
            <person name="Vitulo N."/>
            <person name="Jubin C."/>
            <person name="Vezzi A."/>
            <person name="Legeai F."/>
            <person name="Hugueney P."/>
            <person name="Dasilva C."/>
            <person name="Horner D."/>
            <person name="Mica E."/>
            <person name="Jublot D."/>
            <person name="Poulain J."/>
            <person name="Bruyere C."/>
            <person name="Billault A."/>
            <person name="Segurens B."/>
            <person name="Gouyvenoux M."/>
            <person name="Ugarte E."/>
            <person name="Cattonaro F."/>
            <person name="Anthouard V."/>
            <person name="Vico V."/>
            <person name="Del Fabbro C."/>
            <person name="Alaux M."/>
            <person name="Di Gaspero G."/>
            <person name="Dumas V."/>
            <person name="Felice N."/>
            <person name="Paillard S."/>
            <person name="Juman I."/>
            <person name="Moroldo M."/>
            <person name="Scalabrin S."/>
            <person name="Canaguier A."/>
            <person name="Le Clainche I."/>
            <person name="Malacrida G."/>
            <person name="Durand E."/>
            <person name="Pesole G."/>
            <person name="Laucou V."/>
            <person name="Chatelet P."/>
            <person name="Merdinoglu D."/>
            <person name="Delledonne M."/>
            <person name="Pezzotti M."/>
            <person name="Lecharny A."/>
            <person name="Scarpelli C."/>
            <person name="Artiguenave F."/>
            <person name="Pe M.E."/>
            <person name="Valle G."/>
            <person name="Morgante M."/>
            <person name="Caboche M."/>
            <person name="Adam-Blondon A.-F."/>
            <person name="Weissenbach J."/>
            <person name="Quetier F."/>
            <person name="Wincker P."/>
        </authorList>
    </citation>
    <scope>NUCLEOTIDE SEQUENCE [LARGE SCALE GENOMIC DNA]</scope>
    <source>
        <strain evidence="3">cv. Pinot noir / PN40024</strain>
    </source>
</reference>
<gene>
    <name evidence="2" type="ordered locus">VIT_08s0007g05190</name>
</gene>
<dbReference type="EMBL" id="FN595991">
    <property type="protein sequence ID" value="CBI30126.3"/>
    <property type="molecule type" value="Genomic_DNA"/>
</dbReference>
<dbReference type="InParanoid" id="D7TIQ0"/>
<keyword evidence="1" id="KW-0472">Membrane</keyword>
<evidence type="ECO:0000313" key="2">
    <source>
        <dbReference type="EMBL" id="CBI30126.3"/>
    </source>
</evidence>
<keyword evidence="3" id="KW-1185">Reference proteome</keyword>
<organism evidence="2 3">
    <name type="scientific">Vitis vinifera</name>
    <name type="common">Grape</name>
    <dbReference type="NCBI Taxonomy" id="29760"/>
    <lineage>
        <taxon>Eukaryota</taxon>
        <taxon>Viridiplantae</taxon>
        <taxon>Streptophyta</taxon>
        <taxon>Embryophyta</taxon>
        <taxon>Tracheophyta</taxon>
        <taxon>Spermatophyta</taxon>
        <taxon>Magnoliopsida</taxon>
        <taxon>eudicotyledons</taxon>
        <taxon>Gunneridae</taxon>
        <taxon>Pentapetalae</taxon>
        <taxon>rosids</taxon>
        <taxon>Vitales</taxon>
        <taxon>Vitaceae</taxon>
        <taxon>Viteae</taxon>
        <taxon>Vitis</taxon>
    </lineage>
</organism>
<dbReference type="AlphaFoldDB" id="D7TIQ0"/>